<reference evidence="1 2" key="1">
    <citation type="journal article" date="2018" name="BMC Genomics">
        <title>Whole genome sequencing and function prediction of 133 gut anaerobes isolated from chicken caecum in pure cultures.</title>
        <authorList>
            <person name="Medvecky M."/>
            <person name="Cejkova D."/>
            <person name="Polansky O."/>
            <person name="Karasova D."/>
            <person name="Kubasova T."/>
            <person name="Cizek A."/>
            <person name="Rychlik I."/>
        </authorList>
    </citation>
    <scope>NUCLEOTIDE SEQUENCE [LARGE SCALE GENOMIC DNA]</scope>
    <source>
        <strain evidence="1 2">An13</strain>
    </source>
</reference>
<dbReference type="NCBIfam" id="TIGR00099">
    <property type="entry name" value="Cof-subfamily"/>
    <property type="match status" value="1"/>
</dbReference>
<dbReference type="GO" id="GO:0000287">
    <property type="term" value="F:magnesium ion binding"/>
    <property type="evidence" value="ECO:0007669"/>
    <property type="project" value="TreeGrafter"/>
</dbReference>
<dbReference type="InterPro" id="IPR023214">
    <property type="entry name" value="HAD_sf"/>
</dbReference>
<protein>
    <recommendedName>
        <fullName evidence="3">Hydrolase</fullName>
    </recommendedName>
</protein>
<evidence type="ECO:0008006" key="3">
    <source>
        <dbReference type="Google" id="ProtNLM"/>
    </source>
</evidence>
<dbReference type="Gene3D" id="3.30.1240.10">
    <property type="match status" value="1"/>
</dbReference>
<comment type="caution">
    <text evidence="1">The sequence shown here is derived from an EMBL/GenBank/DDBJ whole genome shotgun (WGS) entry which is preliminary data.</text>
</comment>
<dbReference type="GO" id="GO:0005829">
    <property type="term" value="C:cytosol"/>
    <property type="evidence" value="ECO:0007669"/>
    <property type="project" value="TreeGrafter"/>
</dbReference>
<dbReference type="InterPro" id="IPR006379">
    <property type="entry name" value="HAD-SF_hydro_IIB"/>
</dbReference>
<dbReference type="NCBIfam" id="TIGR01484">
    <property type="entry name" value="HAD-SF-IIB"/>
    <property type="match status" value="1"/>
</dbReference>
<dbReference type="EMBL" id="NFLJ01000004">
    <property type="protein sequence ID" value="OUQ36102.1"/>
    <property type="molecule type" value="Genomic_DNA"/>
</dbReference>
<dbReference type="SFLD" id="SFLDG01140">
    <property type="entry name" value="C2.B:_Phosphomannomutase_and_P"/>
    <property type="match status" value="1"/>
</dbReference>
<dbReference type="AlphaFoldDB" id="A0A1Y4T4G0"/>
<dbReference type="CDD" id="cd07516">
    <property type="entry name" value="HAD_Pase"/>
    <property type="match status" value="1"/>
</dbReference>
<dbReference type="SUPFAM" id="SSF56784">
    <property type="entry name" value="HAD-like"/>
    <property type="match status" value="1"/>
</dbReference>
<name>A0A1Y4T4G0_9FIRM</name>
<dbReference type="Proteomes" id="UP000195305">
    <property type="component" value="Unassembled WGS sequence"/>
</dbReference>
<dbReference type="PANTHER" id="PTHR10000">
    <property type="entry name" value="PHOSPHOSERINE PHOSPHATASE"/>
    <property type="match status" value="1"/>
</dbReference>
<organism evidence="1 2">
    <name type="scientific">Massilimicrobiota timonensis</name>
    <dbReference type="NCBI Taxonomy" id="1776392"/>
    <lineage>
        <taxon>Bacteria</taxon>
        <taxon>Bacillati</taxon>
        <taxon>Bacillota</taxon>
        <taxon>Erysipelotrichia</taxon>
        <taxon>Erysipelotrichales</taxon>
        <taxon>Erysipelotrichaceae</taxon>
        <taxon>Massilimicrobiota</taxon>
    </lineage>
</organism>
<evidence type="ECO:0000313" key="2">
    <source>
        <dbReference type="Proteomes" id="UP000195305"/>
    </source>
</evidence>
<sequence>MNKKLIFLDVDGTLTLPDGEVSPKVKEAIHQVQHNGHEVFLCTGRSYAGTRPLFSLGFDGMICSAGGYIEVHGQKIFETCLLEEDIRLARDVFEQHHVLYNLETNHITFQDEKMNYEFVKHRLKDGENLNSELQRLLNEQKEHFNIHPLKDYDNNPIPVQKICFMCENEKQLEEPKRILSDKFHFVIHEIFSQDVINGEIILKETDKGVAVQKVCDYLHVPIQDTIAFGDSMNDCAMIQACGHGVVMGNGSQELKQYGDAICESVQDDGIYHELHRLGLF</sequence>
<dbReference type="Gene3D" id="3.40.50.1000">
    <property type="entry name" value="HAD superfamily/HAD-like"/>
    <property type="match status" value="1"/>
</dbReference>
<dbReference type="GO" id="GO:0016791">
    <property type="term" value="F:phosphatase activity"/>
    <property type="evidence" value="ECO:0007669"/>
    <property type="project" value="TreeGrafter"/>
</dbReference>
<dbReference type="InterPro" id="IPR036412">
    <property type="entry name" value="HAD-like_sf"/>
</dbReference>
<dbReference type="PANTHER" id="PTHR10000:SF25">
    <property type="entry name" value="PHOSPHATASE YKRA-RELATED"/>
    <property type="match status" value="1"/>
</dbReference>
<dbReference type="OrthoDB" id="9810101at2"/>
<dbReference type="RefSeq" id="WP_087357154.1">
    <property type="nucleotide sequence ID" value="NZ_AP031415.1"/>
</dbReference>
<dbReference type="InterPro" id="IPR000150">
    <property type="entry name" value="Cof"/>
</dbReference>
<dbReference type="Pfam" id="PF08282">
    <property type="entry name" value="Hydrolase_3"/>
    <property type="match status" value="1"/>
</dbReference>
<accession>A0A1Y4T4G0</accession>
<keyword evidence="2" id="KW-1185">Reference proteome</keyword>
<gene>
    <name evidence="1" type="ORF">B5E75_02165</name>
</gene>
<dbReference type="SFLD" id="SFLDS00003">
    <property type="entry name" value="Haloacid_Dehalogenase"/>
    <property type="match status" value="1"/>
</dbReference>
<proteinExistence type="predicted"/>
<evidence type="ECO:0000313" key="1">
    <source>
        <dbReference type="EMBL" id="OUQ36102.1"/>
    </source>
</evidence>